<feature type="transmembrane region" description="Helical" evidence="4">
    <location>
        <begin position="1096"/>
        <end position="1115"/>
    </location>
</feature>
<dbReference type="GO" id="GO:0005216">
    <property type="term" value="F:monoatomic ion channel activity"/>
    <property type="evidence" value="ECO:0007669"/>
    <property type="project" value="InterPro"/>
</dbReference>
<feature type="transmembrane region" description="Helical" evidence="4">
    <location>
        <begin position="1268"/>
        <end position="1288"/>
    </location>
</feature>
<reference evidence="5 6" key="1">
    <citation type="submission" date="2015-10" db="EMBL/GenBank/DDBJ databases">
        <title>Genome analyses suggest a sexual origin of heterokaryosis in a supposedly ancient asexual fungus.</title>
        <authorList>
            <person name="Ropars J."/>
            <person name="Sedzielewska K."/>
            <person name="Noel J."/>
            <person name="Charron P."/>
            <person name="Farinelli L."/>
            <person name="Marton T."/>
            <person name="Kruger M."/>
            <person name="Pelin A."/>
            <person name="Brachmann A."/>
            <person name="Corradi N."/>
        </authorList>
    </citation>
    <scope>NUCLEOTIDE SEQUENCE [LARGE SCALE GENOMIC DNA]</scope>
    <source>
        <strain evidence="5 6">A4</strain>
    </source>
</reference>
<dbReference type="Proteomes" id="UP000234323">
    <property type="component" value="Unassembled WGS sequence"/>
</dbReference>
<evidence type="ECO:0008006" key="7">
    <source>
        <dbReference type="Google" id="ProtNLM"/>
    </source>
</evidence>
<keyword evidence="4" id="KW-1133">Transmembrane helix</keyword>
<evidence type="ECO:0000256" key="3">
    <source>
        <dbReference type="SAM" id="MobiDB-lite"/>
    </source>
</evidence>
<dbReference type="InterPro" id="IPR024862">
    <property type="entry name" value="TRPV"/>
</dbReference>
<keyword evidence="2" id="KW-0175">Coiled coil</keyword>
<dbReference type="GO" id="GO:0005886">
    <property type="term" value="C:plasma membrane"/>
    <property type="evidence" value="ECO:0007669"/>
    <property type="project" value="TreeGrafter"/>
</dbReference>
<dbReference type="VEuPathDB" id="FungiDB:RhiirA1_466314"/>
<feature type="transmembrane region" description="Helical" evidence="4">
    <location>
        <begin position="1295"/>
        <end position="1321"/>
    </location>
</feature>
<accession>A0A2I1FUP2</accession>
<feature type="region of interest" description="Disordered" evidence="3">
    <location>
        <begin position="702"/>
        <end position="725"/>
    </location>
</feature>
<feature type="transmembrane region" description="Helical" evidence="4">
    <location>
        <begin position="1402"/>
        <end position="1427"/>
    </location>
</feature>
<evidence type="ECO:0000313" key="6">
    <source>
        <dbReference type="Proteomes" id="UP000234323"/>
    </source>
</evidence>
<dbReference type="VEuPathDB" id="FungiDB:RhiirFUN_013108"/>
<comment type="caution">
    <text evidence="5">The sequence shown here is derived from an EMBL/GenBank/DDBJ whole genome shotgun (WGS) entry which is preliminary data.</text>
</comment>
<dbReference type="PANTHER" id="PTHR10582:SF2">
    <property type="entry name" value="INACTIVE"/>
    <property type="match status" value="1"/>
</dbReference>
<keyword evidence="4" id="KW-0812">Transmembrane</keyword>
<organism evidence="5 6">
    <name type="scientific">Rhizophagus irregularis</name>
    <dbReference type="NCBI Taxonomy" id="588596"/>
    <lineage>
        <taxon>Eukaryota</taxon>
        <taxon>Fungi</taxon>
        <taxon>Fungi incertae sedis</taxon>
        <taxon>Mucoromycota</taxon>
        <taxon>Glomeromycotina</taxon>
        <taxon>Glomeromycetes</taxon>
        <taxon>Glomerales</taxon>
        <taxon>Glomeraceae</taxon>
        <taxon>Rhizophagus</taxon>
    </lineage>
</organism>
<dbReference type="EMBL" id="LLXI01000018">
    <property type="protein sequence ID" value="PKY38091.1"/>
    <property type="molecule type" value="Genomic_DNA"/>
</dbReference>
<feature type="transmembrane region" description="Helical" evidence="4">
    <location>
        <begin position="1160"/>
        <end position="1183"/>
    </location>
</feature>
<evidence type="ECO:0000256" key="4">
    <source>
        <dbReference type="SAM" id="Phobius"/>
    </source>
</evidence>
<evidence type="ECO:0000256" key="2">
    <source>
        <dbReference type="SAM" id="Coils"/>
    </source>
</evidence>
<protein>
    <recommendedName>
        <fullName evidence="7">Ion transport domain-containing protein</fullName>
    </recommendedName>
</protein>
<evidence type="ECO:0000256" key="1">
    <source>
        <dbReference type="ARBA" id="ARBA00022737"/>
    </source>
</evidence>
<proteinExistence type="predicted"/>
<feature type="transmembrane region" description="Helical" evidence="4">
    <location>
        <begin position="1228"/>
        <end position="1248"/>
    </location>
</feature>
<evidence type="ECO:0000313" key="5">
    <source>
        <dbReference type="EMBL" id="PKY38091.1"/>
    </source>
</evidence>
<feature type="compositionally biased region" description="Basic and acidic residues" evidence="3">
    <location>
        <begin position="199"/>
        <end position="222"/>
    </location>
</feature>
<feature type="transmembrane region" description="Helical" evidence="4">
    <location>
        <begin position="1189"/>
        <end position="1207"/>
    </location>
</feature>
<name>A0A2I1FUP2_9GLOM</name>
<sequence>MDKNSFHSINVDNDEYRNIKNIKAYQIKYKNTFKDVLSFIKSEKKYEIEKVKYEIEDDVTEKDYQIAICQDGKFVVTFDAANLRVKLLENTDYREFVFRNRDVCNNKKESSDRDTIDKTIAYFKIKDDLTIDKFYHTDHDKSYSIKEIQEVSENSSLKKDETFKWSFDISNMYEENNENNNECFTFVAISRINVDKDKKVTEEENNNNREKMDENSETRDTAGDEQSETENKDFLGDNSEKNNKTKGIVIFRLKFKKEDNSYVLSDLSDVTRYYNNEISGICRFVEVSKEEKLDDTQQKRLVILDFHGIHSIHFNSNSDFFHLNKKFDYPQSIRRELDDWYTENDKNDYIKRLLSCIYNKYFLATQFENDVQSLEVFDLAKMELETTAKKVEKKDEFVNEYYSNTFSVGKLQLCFTQGNNIIRLYYRENGLQIASKEFDELEKIVLLEFFDSDEKIFIIGKCQDKAMIIIWDLYNNSNYEIVELDDSLISTKKDIRTRLARTLGNILQIDDDGTVSSFIKKVEIKLKQKKEKEKNEKKNEKKIEIEIDKAAVTIKKLDEKPDEKSDESHKIYYDEKYKNFKPIDTEPWVLDEYTKFPYCLYHDQQGTEKETLQLIVGRSTVQIWHQINDETKNKKQKEQLPNKGKPFLEYIWTNHIPVNQEREKTKLRIEDFKYESNDGLHEKLEDFHLKVYWYERKSNKEELKNKDRAKNKEHAKKKEDEKIKEEDKEIDDIEKQLEINEKKDIDEAEKEKKKQEIIDGSVKVKRWEKVIKRKDIIEKFHAVRHACKALEHLNKRHKGKHLANNYIRVHKYEEMVRYIKHIVWRFAKYEKKNFKLLDVRYNVMKNLILGDCDHLIKFILFGSEEETIEDKDDYKKKEVERKSEKRGRKKIFETRHIPRDNSWPGEKFIKDGDLDFEKKDGIKDNEDIEPKNNMELAIYHCKGRELKDTIIVAYLLEYYSSHATDCAGWMCTVSKAIPLLFKYNYDDYARKLFFKECFADQDHFSAQDPNEIIPPEYRERRNHNIKFRAFRPIVKLKSDNIKWYDNIRNQIKFLNSYIIKNYENFDNDLGKSPIALRIVPLPSFTINNFEREYKEYNLIKIILNLLSFIFIPRFYQINRYERKKLSPFSRMILYENNDDIYDNPATEAVIDFRWQKARNFFFFLFLRFLIFATCFGVVSWAYLNHSNMINGKFIFTLIIIFYYLAIYQLFTEVLQIRYRGFKKYFGEIFNSVDLISTALSVTVMSIMFKNFQFTDGFESLKEIDIRLIVGISFSIFFLWIELIFYLRLIPKIGIFIYYAIIIFKTILPFFLFMLVVMLAFAHTMIVLLRDPTKIKTKDSTYSGIATDISTNETLNITLKSDFDPTSSDNPFASFFNAILATYFWISGDMVQRDQFDFWAVDVYTLIGSIVLVIVLQNMLIAFMSGVYEDAATKGRQTLLRHQANHIADYEALHHIHFWNPEPEPKHIYYFGQSKSLEEWSDTRKDDQGAIYKGFEEKTTFTIHTFKKEIYDKSSILKYDDNIIETKIENFKNIDKEMSENIEYLIERFKSKNLIKEIKEIEEIIGMKINLKAKVENLYNKLEEL</sequence>
<keyword evidence="1" id="KW-0677">Repeat</keyword>
<feature type="region of interest" description="Disordered" evidence="3">
    <location>
        <begin position="199"/>
        <end position="239"/>
    </location>
</feature>
<dbReference type="VEuPathDB" id="FungiDB:FUN_016360"/>
<dbReference type="PANTHER" id="PTHR10582">
    <property type="entry name" value="TRANSIENT RECEPTOR POTENTIAL ION CHANNEL PROTEIN"/>
    <property type="match status" value="1"/>
</dbReference>
<keyword evidence="4" id="KW-0472">Membrane</keyword>
<dbReference type="GO" id="GO:0098703">
    <property type="term" value="P:calcium ion import across plasma membrane"/>
    <property type="evidence" value="ECO:0007669"/>
    <property type="project" value="TreeGrafter"/>
</dbReference>
<gene>
    <name evidence="5" type="ORF">RhiirA4_451030</name>
</gene>
<feature type="compositionally biased region" description="Basic and acidic residues" evidence="3">
    <location>
        <begin position="229"/>
        <end position="239"/>
    </location>
</feature>
<feature type="coiled-coil region" evidence="2">
    <location>
        <begin position="519"/>
        <end position="560"/>
    </location>
</feature>
<keyword evidence="6" id="KW-1185">Reference proteome</keyword>